<feature type="region of interest" description="Disordered" evidence="7">
    <location>
        <begin position="29"/>
        <end position="50"/>
    </location>
</feature>
<dbReference type="SUPFAM" id="SSF55620">
    <property type="entry name" value="Tetrahydrobiopterin biosynthesis enzymes-like"/>
    <property type="match status" value="1"/>
</dbReference>
<accession>A0ABQ7G759</accession>
<sequence length="249" mass="27246">MSMQRAGRRLLPNNLIPVLPAPSLTSCSCSATRSTGTHQPPFPDPCQHDKGKIPGSICEITHQGLHEPDASEHRPVVAKLHKQQQLAGWQTATLPAHPFGAHPFTLRNYSSPSLVTSRDREAQDAIHIKGARFYGYHGVLPEENIVGQPFLVDLVLHCDLREAGSSDDLQTTVSYAEVFSDVQAIMEGPPFSLLERAAHEIARKLLVRHAPRVRQVQATISKVHIPKLSAAVTSVGVSVTRRPEDFGMS</sequence>
<name>A0ABQ7G759_DUNSA</name>
<evidence type="ECO:0000313" key="10">
    <source>
        <dbReference type="Proteomes" id="UP000815325"/>
    </source>
</evidence>
<feature type="compositionally biased region" description="Polar residues" evidence="7">
    <location>
        <begin position="29"/>
        <end position="38"/>
    </location>
</feature>
<dbReference type="Pfam" id="PF02152">
    <property type="entry name" value="FolB"/>
    <property type="match status" value="1"/>
</dbReference>
<dbReference type="InterPro" id="IPR006157">
    <property type="entry name" value="FolB_dom"/>
</dbReference>
<comment type="catalytic activity">
    <reaction evidence="1 6">
        <text>7,8-dihydroneopterin = 6-hydroxymethyl-7,8-dihydropterin + glycolaldehyde</text>
        <dbReference type="Rhea" id="RHEA:10540"/>
        <dbReference type="ChEBI" id="CHEBI:17001"/>
        <dbReference type="ChEBI" id="CHEBI:17071"/>
        <dbReference type="ChEBI" id="CHEBI:44841"/>
        <dbReference type="EC" id="4.1.2.25"/>
    </reaction>
</comment>
<keyword evidence="4 6" id="KW-0289">Folate biosynthesis</keyword>
<organism evidence="9 10">
    <name type="scientific">Dunaliella salina</name>
    <name type="common">Green alga</name>
    <name type="synonym">Protococcus salinus</name>
    <dbReference type="NCBI Taxonomy" id="3046"/>
    <lineage>
        <taxon>Eukaryota</taxon>
        <taxon>Viridiplantae</taxon>
        <taxon>Chlorophyta</taxon>
        <taxon>core chlorophytes</taxon>
        <taxon>Chlorophyceae</taxon>
        <taxon>CS clade</taxon>
        <taxon>Chlamydomonadales</taxon>
        <taxon>Dunaliellaceae</taxon>
        <taxon>Dunaliella</taxon>
    </lineage>
</organism>
<dbReference type="CDD" id="cd00534">
    <property type="entry name" value="DHNA_DHNTPE"/>
    <property type="match status" value="1"/>
</dbReference>
<dbReference type="InterPro" id="IPR043133">
    <property type="entry name" value="GTP-CH-I_C/QueF"/>
</dbReference>
<dbReference type="NCBIfam" id="TIGR00526">
    <property type="entry name" value="folB_dom"/>
    <property type="match status" value="1"/>
</dbReference>
<dbReference type="SMART" id="SM00905">
    <property type="entry name" value="FolB"/>
    <property type="match status" value="1"/>
</dbReference>
<dbReference type="NCBIfam" id="TIGR00525">
    <property type="entry name" value="folB"/>
    <property type="match status" value="1"/>
</dbReference>
<evidence type="ECO:0000256" key="2">
    <source>
        <dbReference type="ARBA" id="ARBA00005013"/>
    </source>
</evidence>
<comment type="function">
    <text evidence="6">Catalyzes the conversion of 7,8-dihydroneopterin to 6-hydroxymethyl-7,8-dihydropterin.</text>
</comment>
<dbReference type="PROSITE" id="PS51257">
    <property type="entry name" value="PROKAR_LIPOPROTEIN"/>
    <property type="match status" value="1"/>
</dbReference>
<evidence type="ECO:0000256" key="5">
    <source>
        <dbReference type="ARBA" id="ARBA00023239"/>
    </source>
</evidence>
<evidence type="ECO:0000256" key="3">
    <source>
        <dbReference type="ARBA" id="ARBA00005708"/>
    </source>
</evidence>
<evidence type="ECO:0000313" key="9">
    <source>
        <dbReference type="EMBL" id="KAF5830453.1"/>
    </source>
</evidence>
<dbReference type="EMBL" id="MU070041">
    <property type="protein sequence ID" value="KAF5830453.1"/>
    <property type="molecule type" value="Genomic_DNA"/>
</dbReference>
<comment type="similarity">
    <text evidence="3 6">Belongs to the DHNA family.</text>
</comment>
<evidence type="ECO:0000256" key="7">
    <source>
        <dbReference type="SAM" id="MobiDB-lite"/>
    </source>
</evidence>
<dbReference type="EC" id="4.1.2.25" evidence="6"/>
<keyword evidence="10" id="KW-1185">Reference proteome</keyword>
<protein>
    <recommendedName>
        <fullName evidence="6">7,8-dihydroneopterin aldolase</fullName>
        <ecNumber evidence="6">4.1.2.25</ecNumber>
    </recommendedName>
</protein>
<evidence type="ECO:0000256" key="1">
    <source>
        <dbReference type="ARBA" id="ARBA00001353"/>
    </source>
</evidence>
<proteinExistence type="inferred from homology"/>
<dbReference type="Gene3D" id="3.30.1130.10">
    <property type="match status" value="1"/>
</dbReference>
<dbReference type="PANTHER" id="PTHR42844">
    <property type="entry name" value="DIHYDRONEOPTERIN ALDOLASE 1-RELATED"/>
    <property type="match status" value="1"/>
</dbReference>
<evidence type="ECO:0000259" key="8">
    <source>
        <dbReference type="SMART" id="SM00905"/>
    </source>
</evidence>
<comment type="pathway">
    <text evidence="2 6">Cofactor biosynthesis; tetrahydrofolate biosynthesis; 2-amino-4-hydroxy-6-hydroxymethyl-7,8-dihydropteridine diphosphate from 7,8-dihydroneopterin triphosphate: step 3/4.</text>
</comment>
<feature type="domain" description="Dihydroneopterin aldolase/epimerase" evidence="8">
    <location>
        <begin position="126"/>
        <end position="241"/>
    </location>
</feature>
<keyword evidence="5 6" id="KW-0456">Lyase</keyword>
<dbReference type="PANTHER" id="PTHR42844:SF1">
    <property type="entry name" value="DIHYDRONEOPTERIN ALDOLASE 1-RELATED"/>
    <property type="match status" value="1"/>
</dbReference>
<gene>
    <name evidence="9" type="ORF">DUNSADRAFT_14550</name>
</gene>
<reference evidence="9" key="1">
    <citation type="submission" date="2017-08" db="EMBL/GenBank/DDBJ databases">
        <authorList>
            <person name="Polle J.E."/>
            <person name="Barry K."/>
            <person name="Cushman J."/>
            <person name="Schmutz J."/>
            <person name="Tran D."/>
            <person name="Hathwaick L.T."/>
            <person name="Yim W.C."/>
            <person name="Jenkins J."/>
            <person name="Mckie-Krisberg Z.M."/>
            <person name="Prochnik S."/>
            <person name="Lindquist E."/>
            <person name="Dockter R.B."/>
            <person name="Adam C."/>
            <person name="Molina H."/>
            <person name="Bunkerborg J."/>
            <person name="Jin E."/>
            <person name="Buchheim M."/>
            <person name="Magnuson J."/>
        </authorList>
    </citation>
    <scope>NUCLEOTIDE SEQUENCE</scope>
    <source>
        <strain evidence="9">CCAP 19/18</strain>
    </source>
</reference>
<comment type="caution">
    <text evidence="9">The sequence shown here is derived from an EMBL/GenBank/DDBJ whole genome shotgun (WGS) entry which is preliminary data.</text>
</comment>
<evidence type="ECO:0000256" key="4">
    <source>
        <dbReference type="ARBA" id="ARBA00022909"/>
    </source>
</evidence>
<dbReference type="Proteomes" id="UP000815325">
    <property type="component" value="Unassembled WGS sequence"/>
</dbReference>
<dbReference type="InterPro" id="IPR006156">
    <property type="entry name" value="Dihydroneopterin_aldolase"/>
</dbReference>
<evidence type="ECO:0000256" key="6">
    <source>
        <dbReference type="RuleBase" id="RU362079"/>
    </source>
</evidence>